<feature type="non-terminal residue" evidence="1">
    <location>
        <position position="231"/>
    </location>
</feature>
<name>A0A383EHC6_9ZZZZ</name>
<dbReference type="InterPro" id="IPR016195">
    <property type="entry name" value="Pol/histidinol_Pase-like"/>
</dbReference>
<proteinExistence type="predicted"/>
<reference evidence="1" key="1">
    <citation type="submission" date="2018-05" db="EMBL/GenBank/DDBJ databases">
        <authorList>
            <person name="Lanie J.A."/>
            <person name="Ng W.-L."/>
            <person name="Kazmierczak K.M."/>
            <person name="Andrzejewski T.M."/>
            <person name="Davidsen T.M."/>
            <person name="Wayne K.J."/>
            <person name="Tettelin H."/>
            <person name="Glass J.I."/>
            <person name="Rusch D."/>
            <person name="Podicherti R."/>
            <person name="Tsui H.-C.T."/>
            <person name="Winkler M.E."/>
        </authorList>
    </citation>
    <scope>NUCLEOTIDE SEQUENCE</scope>
</reference>
<evidence type="ECO:0008006" key="2">
    <source>
        <dbReference type="Google" id="ProtNLM"/>
    </source>
</evidence>
<accession>A0A383EHC6</accession>
<protein>
    <recommendedName>
        <fullName evidence="2">DUF3604 domain-containing protein</fullName>
    </recommendedName>
</protein>
<feature type="non-terminal residue" evidence="1">
    <location>
        <position position="1"/>
    </location>
</feature>
<dbReference type="EMBL" id="UINC01225607">
    <property type="protein sequence ID" value="SVE55750.1"/>
    <property type="molecule type" value="Genomic_DNA"/>
</dbReference>
<dbReference type="InterPro" id="IPR022028">
    <property type="entry name" value="DUF3604"/>
</dbReference>
<sequence>WGDLHGQSGESIGLTTARDYFKFARNKAFLDVTGHQANDFQVNNAFWKYLNELTAEYNEEGRFIVFPGYEWSGNTAVGGDRNVFFRNEGRQIRRSSHALLEDRSDLNTDAPTAAALFSDLQNEDCVVYAHVGGRYADITQAHDPRLETAMEIHSAWGTFEWLLTDGFPLGHRSGVVCNSDGHKGRPGASYPGAAMFGAYGGLTCFLTKDLTRDGIFECLRKRHHYGTTGCR</sequence>
<dbReference type="AlphaFoldDB" id="A0A383EHC6"/>
<gene>
    <name evidence="1" type="ORF">METZ01_LOCUS508604</name>
</gene>
<organism evidence="1">
    <name type="scientific">marine metagenome</name>
    <dbReference type="NCBI Taxonomy" id="408172"/>
    <lineage>
        <taxon>unclassified sequences</taxon>
        <taxon>metagenomes</taxon>
        <taxon>ecological metagenomes</taxon>
    </lineage>
</organism>
<dbReference type="SUPFAM" id="SSF89550">
    <property type="entry name" value="PHP domain-like"/>
    <property type="match status" value="1"/>
</dbReference>
<dbReference type="Pfam" id="PF12228">
    <property type="entry name" value="DUF3604"/>
    <property type="match status" value="1"/>
</dbReference>
<dbReference type="Gene3D" id="3.20.20.140">
    <property type="entry name" value="Metal-dependent hydrolases"/>
    <property type="match status" value="1"/>
</dbReference>
<evidence type="ECO:0000313" key="1">
    <source>
        <dbReference type="EMBL" id="SVE55750.1"/>
    </source>
</evidence>